<proteinExistence type="predicted"/>
<evidence type="ECO:0000313" key="1">
    <source>
        <dbReference type="EMBL" id="TDY42965.1"/>
    </source>
</evidence>
<dbReference type="RefSeq" id="WP_166676438.1">
    <property type="nucleotide sequence ID" value="NZ_SORE01000019.1"/>
</dbReference>
<accession>A0A4R8LI44</accession>
<comment type="caution">
    <text evidence="1">The sequence shown here is derived from an EMBL/GenBank/DDBJ whole genome shotgun (WGS) entry which is preliminary data.</text>
</comment>
<evidence type="ECO:0000313" key="2">
    <source>
        <dbReference type="Proteomes" id="UP000295509"/>
    </source>
</evidence>
<dbReference type="AlphaFoldDB" id="A0A4R8LI44"/>
<dbReference type="EMBL" id="SORE01000019">
    <property type="protein sequence ID" value="TDY42965.1"/>
    <property type="molecule type" value="Genomic_DNA"/>
</dbReference>
<reference evidence="1 2" key="1">
    <citation type="submission" date="2019-03" db="EMBL/GenBank/DDBJ databases">
        <title>Genomic Encyclopedia of Type Strains, Phase III (KMG-III): the genomes of soil and plant-associated and newly described type strains.</title>
        <authorList>
            <person name="Whitman W."/>
        </authorList>
    </citation>
    <scope>NUCLEOTIDE SEQUENCE [LARGE SCALE GENOMIC DNA]</scope>
    <source>
        <strain evidence="1 2">LMG 29544</strain>
    </source>
</reference>
<organism evidence="1 2">
    <name type="scientific">Paraburkholderia rhizosphaerae</name>
    <dbReference type="NCBI Taxonomy" id="480658"/>
    <lineage>
        <taxon>Bacteria</taxon>
        <taxon>Pseudomonadati</taxon>
        <taxon>Pseudomonadota</taxon>
        <taxon>Betaproteobacteria</taxon>
        <taxon>Burkholderiales</taxon>
        <taxon>Burkholderiaceae</taxon>
        <taxon>Paraburkholderia</taxon>
    </lineage>
</organism>
<keyword evidence="2" id="KW-1185">Reference proteome</keyword>
<name>A0A4R8LI44_9BURK</name>
<sequence length="48" mass="5651">MFGLSQTRTRIPVRPRDRIARVVQRVRRDFGFAGILFDFAQNKEADNE</sequence>
<gene>
    <name evidence="1" type="ORF">BX592_11982</name>
</gene>
<dbReference type="Proteomes" id="UP000295509">
    <property type="component" value="Unassembled WGS sequence"/>
</dbReference>
<protein>
    <submittedName>
        <fullName evidence="1">Uncharacterized protein</fullName>
    </submittedName>
</protein>